<gene>
    <name evidence="1" type="ORF">ACFR9T_06265</name>
</gene>
<sequence length="118" mass="13379">MRPVPIVSDEEASAVQHAINVHIDHYHDIDEDDNAETLRDARDSVHEDHVIPADAVSLVWEILVEHDHFAIAMQSDYNNGEDGPYLLNVLTSIVAFNGDHLFETYEQFRERADVSVAQ</sequence>
<organism evidence="1 2">
    <name type="scientific">Halorubrum laminariae</name>
    <dbReference type="NCBI Taxonomy" id="1433523"/>
    <lineage>
        <taxon>Archaea</taxon>
        <taxon>Methanobacteriati</taxon>
        <taxon>Methanobacteriota</taxon>
        <taxon>Stenosarchaea group</taxon>
        <taxon>Halobacteria</taxon>
        <taxon>Halobacteriales</taxon>
        <taxon>Haloferacaceae</taxon>
        <taxon>Halorubrum</taxon>
    </lineage>
</organism>
<name>A0ABD6C055_9EURY</name>
<keyword evidence="2" id="KW-1185">Reference proteome</keyword>
<dbReference type="Proteomes" id="UP001597185">
    <property type="component" value="Unassembled WGS sequence"/>
</dbReference>
<accession>A0ABD6C055</accession>
<reference evidence="1 2" key="1">
    <citation type="journal article" date="2019" name="Int. J. Syst. Evol. Microbiol.">
        <title>The Global Catalogue of Microorganisms (GCM) 10K type strain sequencing project: providing services to taxonomists for standard genome sequencing and annotation.</title>
        <authorList>
            <consortium name="The Broad Institute Genomics Platform"/>
            <consortium name="The Broad Institute Genome Sequencing Center for Infectious Disease"/>
            <person name="Wu L."/>
            <person name="Ma J."/>
        </authorList>
    </citation>
    <scope>NUCLEOTIDE SEQUENCE [LARGE SCALE GENOMIC DNA]</scope>
    <source>
        <strain evidence="1 2">CGMCC 1.12689</strain>
    </source>
</reference>
<dbReference type="EMBL" id="JBHUDB010000002">
    <property type="protein sequence ID" value="MFD1570191.1"/>
    <property type="molecule type" value="Genomic_DNA"/>
</dbReference>
<evidence type="ECO:0000313" key="2">
    <source>
        <dbReference type="Proteomes" id="UP001597185"/>
    </source>
</evidence>
<dbReference type="RefSeq" id="WP_256397004.1">
    <property type="nucleotide sequence ID" value="NZ_JANHDL010000004.1"/>
</dbReference>
<evidence type="ECO:0000313" key="1">
    <source>
        <dbReference type="EMBL" id="MFD1570191.1"/>
    </source>
</evidence>
<protein>
    <submittedName>
        <fullName evidence="1">Uncharacterized protein</fullName>
    </submittedName>
</protein>
<dbReference type="AlphaFoldDB" id="A0ABD6C055"/>
<comment type="caution">
    <text evidence="1">The sequence shown here is derived from an EMBL/GenBank/DDBJ whole genome shotgun (WGS) entry which is preliminary data.</text>
</comment>
<proteinExistence type="predicted"/>